<evidence type="ECO:0000256" key="1">
    <source>
        <dbReference type="SAM" id="Phobius"/>
    </source>
</evidence>
<comment type="caution">
    <text evidence="2">The sequence shown here is derived from an EMBL/GenBank/DDBJ whole genome shotgun (WGS) entry which is preliminary data.</text>
</comment>
<proteinExistence type="predicted"/>
<keyword evidence="1" id="KW-0472">Membrane</keyword>
<keyword evidence="1" id="KW-0812">Transmembrane</keyword>
<organism evidence="2 3">
    <name type="scientific">Symbiodinium necroappetens</name>
    <dbReference type="NCBI Taxonomy" id="1628268"/>
    <lineage>
        <taxon>Eukaryota</taxon>
        <taxon>Sar</taxon>
        <taxon>Alveolata</taxon>
        <taxon>Dinophyceae</taxon>
        <taxon>Suessiales</taxon>
        <taxon>Symbiodiniaceae</taxon>
        <taxon>Symbiodinium</taxon>
    </lineage>
</organism>
<evidence type="ECO:0000313" key="3">
    <source>
        <dbReference type="Proteomes" id="UP000601435"/>
    </source>
</evidence>
<feature type="transmembrane region" description="Helical" evidence="1">
    <location>
        <begin position="73"/>
        <end position="91"/>
    </location>
</feature>
<gene>
    <name evidence="2" type="ORF">SNEC2469_LOCUS16216</name>
</gene>
<evidence type="ECO:0000313" key="2">
    <source>
        <dbReference type="EMBL" id="CAE7561291.1"/>
    </source>
</evidence>
<dbReference type="AlphaFoldDB" id="A0A812UAG4"/>
<dbReference type="Proteomes" id="UP000601435">
    <property type="component" value="Unassembled WGS sequence"/>
</dbReference>
<protein>
    <submittedName>
        <fullName evidence="2">Uncharacterized protein</fullName>
    </submittedName>
</protein>
<feature type="transmembrane region" description="Helical" evidence="1">
    <location>
        <begin position="142"/>
        <end position="161"/>
    </location>
</feature>
<accession>A0A812UAG4</accession>
<dbReference type="EMBL" id="CAJNJA010026532">
    <property type="protein sequence ID" value="CAE7561291.1"/>
    <property type="molecule type" value="Genomic_DNA"/>
</dbReference>
<dbReference type="OrthoDB" id="416958at2759"/>
<name>A0A812UAG4_9DINO</name>
<sequence length="178" mass="19160">MASCAMSTSCSLLVLWCLTGIFLVVLNLLGSHVSSEKPLDTTFPRTAESTLALIDSYGDRGRWWYNWYELLDLLFIPTYGAALYLSVQALAPDRIRGILEKLVLVTCAADLLEDGAALTLTDALRTNHLVATVSVVASGIKFIGFTVCLLAVVVLAIARWISGTGYGALDEDSSEAPN</sequence>
<keyword evidence="3" id="KW-1185">Reference proteome</keyword>
<feature type="transmembrane region" description="Helical" evidence="1">
    <location>
        <begin position="12"/>
        <end position="30"/>
    </location>
</feature>
<reference evidence="2" key="1">
    <citation type="submission" date="2021-02" db="EMBL/GenBank/DDBJ databases">
        <authorList>
            <person name="Dougan E. K."/>
            <person name="Rhodes N."/>
            <person name="Thang M."/>
            <person name="Chan C."/>
        </authorList>
    </citation>
    <scope>NUCLEOTIDE SEQUENCE</scope>
</reference>
<keyword evidence="1" id="KW-1133">Transmembrane helix</keyword>